<proteinExistence type="predicted"/>
<dbReference type="InterPro" id="IPR057670">
    <property type="entry name" value="SH3_retrovirus"/>
</dbReference>
<protein>
    <submittedName>
        <fullName evidence="2">Disease resistance protein TAO1-like</fullName>
    </submittedName>
</protein>
<keyword evidence="3" id="KW-1185">Reference proteome</keyword>
<accession>A0A5B6WQ45</accession>
<evidence type="ECO:0000313" key="3">
    <source>
        <dbReference type="Proteomes" id="UP000325315"/>
    </source>
</evidence>
<organism evidence="2 3">
    <name type="scientific">Gossypium australe</name>
    <dbReference type="NCBI Taxonomy" id="47621"/>
    <lineage>
        <taxon>Eukaryota</taxon>
        <taxon>Viridiplantae</taxon>
        <taxon>Streptophyta</taxon>
        <taxon>Embryophyta</taxon>
        <taxon>Tracheophyta</taxon>
        <taxon>Spermatophyta</taxon>
        <taxon>Magnoliopsida</taxon>
        <taxon>eudicotyledons</taxon>
        <taxon>Gunneridae</taxon>
        <taxon>Pentapetalae</taxon>
        <taxon>rosids</taxon>
        <taxon>malvids</taxon>
        <taxon>Malvales</taxon>
        <taxon>Malvaceae</taxon>
        <taxon>Malvoideae</taxon>
        <taxon>Gossypium</taxon>
    </lineage>
</organism>
<feature type="domain" description="Retroviral polymerase SH3-like" evidence="1">
    <location>
        <begin position="10"/>
        <end position="58"/>
    </location>
</feature>
<comment type="caution">
    <text evidence="2">The sequence shown here is derived from an EMBL/GenBank/DDBJ whole genome shotgun (WGS) entry which is preliminary data.</text>
</comment>
<sequence>MLRQNLQNRLPTKALDKLAKKAQLGILVGYSSVEKGYRILDPTTYKVFISKDVVFDEMST</sequence>
<dbReference type="OrthoDB" id="1751784at2759"/>
<dbReference type="Proteomes" id="UP000325315">
    <property type="component" value="Unassembled WGS sequence"/>
</dbReference>
<dbReference type="AlphaFoldDB" id="A0A5B6WQ45"/>
<dbReference type="Pfam" id="PF25597">
    <property type="entry name" value="SH3_retrovirus"/>
    <property type="match status" value="1"/>
</dbReference>
<gene>
    <name evidence="2" type="ORF">EPI10_006061</name>
</gene>
<evidence type="ECO:0000259" key="1">
    <source>
        <dbReference type="Pfam" id="PF25597"/>
    </source>
</evidence>
<reference evidence="3" key="1">
    <citation type="journal article" date="2019" name="Plant Biotechnol. J.">
        <title>Genome sequencing of the Australian wild diploid species Gossypium australe highlights disease resistance and delayed gland morphogenesis.</title>
        <authorList>
            <person name="Cai Y."/>
            <person name="Cai X."/>
            <person name="Wang Q."/>
            <person name="Wang P."/>
            <person name="Zhang Y."/>
            <person name="Cai C."/>
            <person name="Xu Y."/>
            <person name="Wang K."/>
            <person name="Zhou Z."/>
            <person name="Wang C."/>
            <person name="Geng S."/>
            <person name="Li B."/>
            <person name="Dong Q."/>
            <person name="Hou Y."/>
            <person name="Wang H."/>
            <person name="Ai P."/>
            <person name="Liu Z."/>
            <person name="Yi F."/>
            <person name="Sun M."/>
            <person name="An G."/>
            <person name="Cheng J."/>
            <person name="Zhang Y."/>
            <person name="Shi Q."/>
            <person name="Xie Y."/>
            <person name="Shi X."/>
            <person name="Chang Y."/>
            <person name="Huang F."/>
            <person name="Chen Y."/>
            <person name="Hong S."/>
            <person name="Mi L."/>
            <person name="Sun Q."/>
            <person name="Zhang L."/>
            <person name="Zhou B."/>
            <person name="Peng R."/>
            <person name="Zhang X."/>
            <person name="Liu F."/>
        </authorList>
    </citation>
    <scope>NUCLEOTIDE SEQUENCE [LARGE SCALE GENOMIC DNA]</scope>
    <source>
        <strain evidence="3">cv. PA1801</strain>
    </source>
</reference>
<evidence type="ECO:0000313" key="2">
    <source>
        <dbReference type="EMBL" id="KAA3483940.1"/>
    </source>
</evidence>
<dbReference type="EMBL" id="SMMG02000002">
    <property type="protein sequence ID" value="KAA3483940.1"/>
    <property type="molecule type" value="Genomic_DNA"/>
</dbReference>
<name>A0A5B6WQ45_9ROSI</name>